<accession>A0ABV2CT99</accession>
<sequence>MRIYFATNRDPDNADTPTDFGERFSANGLTDLRFGVAEVSGKKFDRYTLEVADEKLDVGLASAAVGDLSGQKLGSQEVFERVRREMLEQQQDCLILVHGFNTSFAGALQLAARVKDFYATRPMTVFLFTWPSDGSLLPFKAYASDRDDARASGVALGRGLQKLAAYLRGTRPEDYCGQNVHLFAHSMGSYALRWALQGIRSCNGGQLRRLLDQIALFAPDEDDDAFELDHKFQTLPDMARRVTVYHNAADQALIVSDRTKNNPDRLGASGPRNSRALPDKVSVVNCEPALSFTADPTGHHYFYQNEAVRRDVLAVLAGTPPQDIERREYLADTRSYRLVRARR</sequence>
<comment type="caution">
    <text evidence="1">The sequence shown here is derived from an EMBL/GenBank/DDBJ whole genome shotgun (WGS) entry which is preliminary data.</text>
</comment>
<name>A0ABV2CT99_9RHOO</name>
<dbReference type="Pfam" id="PF05990">
    <property type="entry name" value="DUF900"/>
    <property type="match status" value="1"/>
</dbReference>
<dbReference type="Proteomes" id="UP001548590">
    <property type="component" value="Unassembled WGS sequence"/>
</dbReference>
<dbReference type="InterPro" id="IPR010297">
    <property type="entry name" value="DUF900_hydrolase"/>
</dbReference>
<reference evidence="1 2" key="1">
    <citation type="submission" date="2024-07" db="EMBL/GenBank/DDBJ databases">
        <title>Uliginosibacterium paludis KCTC:42655.</title>
        <authorList>
            <person name="Kim M.K."/>
        </authorList>
    </citation>
    <scope>NUCLEOTIDE SEQUENCE [LARGE SCALE GENOMIC DNA]</scope>
    <source>
        <strain evidence="1 2">KCTC 42655</strain>
    </source>
</reference>
<keyword evidence="1" id="KW-0378">Hydrolase</keyword>
<dbReference type="SUPFAM" id="SSF53474">
    <property type="entry name" value="alpha/beta-Hydrolases"/>
    <property type="match status" value="1"/>
</dbReference>
<evidence type="ECO:0000313" key="1">
    <source>
        <dbReference type="EMBL" id="MET1491146.1"/>
    </source>
</evidence>
<dbReference type="GO" id="GO:0016787">
    <property type="term" value="F:hydrolase activity"/>
    <property type="evidence" value="ECO:0007669"/>
    <property type="project" value="UniProtKB-KW"/>
</dbReference>
<dbReference type="EMBL" id="JBEWLZ010000009">
    <property type="protein sequence ID" value="MET1491146.1"/>
    <property type="molecule type" value="Genomic_DNA"/>
</dbReference>
<dbReference type="InterPro" id="IPR029058">
    <property type="entry name" value="AB_hydrolase_fold"/>
</dbReference>
<evidence type="ECO:0000313" key="2">
    <source>
        <dbReference type="Proteomes" id="UP001548590"/>
    </source>
</evidence>
<dbReference type="PANTHER" id="PTHR36513">
    <property type="entry name" value="ABC TRANSMEMBRANE TYPE-1 DOMAIN-CONTAINING PROTEIN"/>
    <property type="match status" value="1"/>
</dbReference>
<gene>
    <name evidence="1" type="ORF">ABVT11_15005</name>
</gene>
<keyword evidence="2" id="KW-1185">Reference proteome</keyword>
<organism evidence="1 2">
    <name type="scientific">Uliginosibacterium paludis</name>
    <dbReference type="NCBI Taxonomy" id="1615952"/>
    <lineage>
        <taxon>Bacteria</taxon>
        <taxon>Pseudomonadati</taxon>
        <taxon>Pseudomonadota</taxon>
        <taxon>Betaproteobacteria</taxon>
        <taxon>Rhodocyclales</taxon>
        <taxon>Zoogloeaceae</taxon>
        <taxon>Uliginosibacterium</taxon>
    </lineage>
</organism>
<dbReference type="PANTHER" id="PTHR36513:SF1">
    <property type="entry name" value="TRANSMEMBRANE PROTEIN"/>
    <property type="match status" value="1"/>
</dbReference>
<proteinExistence type="predicted"/>
<protein>
    <submittedName>
        <fullName evidence="1">Alpha/beta fold hydrolase</fullName>
    </submittedName>
</protein>
<dbReference type="RefSeq" id="WP_345928700.1">
    <property type="nucleotide sequence ID" value="NZ_JBDIVF010000007.1"/>
</dbReference>
<dbReference type="Gene3D" id="3.40.50.1820">
    <property type="entry name" value="alpha/beta hydrolase"/>
    <property type="match status" value="1"/>
</dbReference>